<keyword evidence="8" id="KW-0460">Magnesium</keyword>
<dbReference type="GO" id="GO:0046872">
    <property type="term" value="F:metal ion binding"/>
    <property type="evidence" value="ECO:0007669"/>
    <property type="project" value="UniProtKB-KW"/>
</dbReference>
<comment type="pathway">
    <text evidence="1">Pyrimidine metabolism; CTP biosynthesis via de novo pathway; CTP from UDP: step 2/2.</text>
</comment>
<dbReference type="Gene3D" id="3.40.50.300">
    <property type="entry name" value="P-loop containing nucleotide triphosphate hydrolases"/>
    <property type="match status" value="1"/>
</dbReference>
<comment type="similarity">
    <text evidence="2">Belongs to the CTP synthase family.</text>
</comment>
<name>A0A4P1QGA1_9BACT</name>
<dbReference type="Pfam" id="PF06418">
    <property type="entry name" value="CTP_synth_N"/>
    <property type="match status" value="1"/>
</dbReference>
<evidence type="ECO:0000256" key="12">
    <source>
        <dbReference type="ARBA" id="ARBA00075170"/>
    </source>
</evidence>
<evidence type="ECO:0000256" key="9">
    <source>
        <dbReference type="ARBA" id="ARBA00022962"/>
    </source>
</evidence>
<dbReference type="GO" id="GO:0005524">
    <property type="term" value="F:ATP binding"/>
    <property type="evidence" value="ECO:0007669"/>
    <property type="project" value="UniProtKB-KW"/>
</dbReference>
<evidence type="ECO:0000256" key="4">
    <source>
        <dbReference type="ARBA" id="ARBA00022598"/>
    </source>
</evidence>
<keyword evidence="10" id="KW-0665">Pyrimidine biosynthesis</keyword>
<evidence type="ECO:0000259" key="16">
    <source>
        <dbReference type="Pfam" id="PF06418"/>
    </source>
</evidence>
<dbReference type="GO" id="GO:0005737">
    <property type="term" value="C:cytoplasm"/>
    <property type="evidence" value="ECO:0007669"/>
    <property type="project" value="TreeGrafter"/>
</dbReference>
<evidence type="ECO:0000256" key="7">
    <source>
        <dbReference type="ARBA" id="ARBA00022840"/>
    </source>
</evidence>
<dbReference type="AlphaFoldDB" id="A0A4P1QGA1"/>
<dbReference type="NCBIfam" id="TIGR00337">
    <property type="entry name" value="PyrG"/>
    <property type="match status" value="1"/>
</dbReference>
<evidence type="ECO:0000313" key="17">
    <source>
        <dbReference type="EMBL" id="ASI53840.1"/>
    </source>
</evidence>
<accession>A0A4P1QGA1</accession>
<dbReference type="GO" id="GO:0097268">
    <property type="term" value="C:cytoophidium"/>
    <property type="evidence" value="ECO:0007669"/>
    <property type="project" value="TreeGrafter"/>
</dbReference>
<protein>
    <recommendedName>
        <fullName evidence="3">CTP synthase (glutamine hydrolyzing)</fullName>
        <ecNumber evidence="3">6.3.4.2</ecNumber>
    </recommendedName>
    <alternativeName>
        <fullName evidence="13">Cytidine 5'-triphosphate synthase</fullName>
    </alternativeName>
    <alternativeName>
        <fullName evidence="14">Cytidine triphosphate synthetase</fullName>
    </alternativeName>
    <alternativeName>
        <fullName evidence="12">UTP--ammonia ligase</fullName>
    </alternativeName>
</protein>
<dbReference type="EMBL" id="CP008748">
    <property type="protein sequence ID" value="ASI53840.1"/>
    <property type="molecule type" value="Genomic_DNA"/>
</dbReference>
<evidence type="ECO:0000256" key="14">
    <source>
        <dbReference type="ARBA" id="ARBA00083191"/>
    </source>
</evidence>
<keyword evidence="9" id="KW-0315">Glutamine amidotransferase</keyword>
<dbReference type="UniPathway" id="UPA00159">
    <property type="reaction ID" value="UER00277"/>
</dbReference>
<evidence type="ECO:0000313" key="18">
    <source>
        <dbReference type="Proteomes" id="UP000264882"/>
    </source>
</evidence>
<feature type="domain" description="Glutamine amidotransferase" evidence="15">
    <location>
        <begin position="303"/>
        <end position="525"/>
    </location>
</feature>
<dbReference type="InterPro" id="IPR017456">
    <property type="entry name" value="CTP_synthase_N"/>
</dbReference>
<dbReference type="NCBIfam" id="NF003792">
    <property type="entry name" value="PRK05380.1"/>
    <property type="match status" value="1"/>
</dbReference>
<organism evidence="17 18">
    <name type="scientific">Metamycoplasma hyosynoviae</name>
    <dbReference type="NCBI Taxonomy" id="29559"/>
    <lineage>
        <taxon>Bacteria</taxon>
        <taxon>Bacillati</taxon>
        <taxon>Mycoplasmatota</taxon>
        <taxon>Mycoplasmoidales</taxon>
        <taxon>Metamycoplasmataceae</taxon>
        <taxon>Metamycoplasma</taxon>
    </lineage>
</organism>
<keyword evidence="18" id="KW-1185">Reference proteome</keyword>
<dbReference type="FunFam" id="3.40.50.300:FF:000009">
    <property type="entry name" value="CTP synthase"/>
    <property type="match status" value="1"/>
</dbReference>
<reference evidence="17 18" key="1">
    <citation type="submission" date="2014-06" db="EMBL/GenBank/DDBJ databases">
        <title>The Whole Genome Sequence of Mycoplasma hyosynoviae strain ATCC 27095.</title>
        <authorList>
            <person name="Calcutt M.J."/>
            <person name="Foecking M.F."/>
        </authorList>
    </citation>
    <scope>NUCLEOTIDE SEQUENCE [LARGE SCALE GENOMIC DNA]</scope>
    <source>
        <strain evidence="17 18">M60</strain>
    </source>
</reference>
<gene>
    <name evidence="17" type="ORF">MHSN_01305</name>
</gene>
<dbReference type="InterPro" id="IPR017926">
    <property type="entry name" value="GATASE"/>
</dbReference>
<dbReference type="Proteomes" id="UP000264882">
    <property type="component" value="Chromosome"/>
</dbReference>
<dbReference type="RefSeq" id="WP_119863772.1">
    <property type="nucleotide sequence ID" value="NZ_CP008748.1"/>
</dbReference>
<dbReference type="EC" id="6.3.4.2" evidence="3"/>
<dbReference type="PANTHER" id="PTHR11550:SF0">
    <property type="entry name" value="CTP SYNTHASE-RELATED"/>
    <property type="match status" value="1"/>
</dbReference>
<dbReference type="PROSITE" id="PS51273">
    <property type="entry name" value="GATASE_TYPE_1"/>
    <property type="match status" value="1"/>
</dbReference>
<feature type="domain" description="CTP synthase N-terminal" evidence="16">
    <location>
        <begin position="4"/>
        <end position="267"/>
    </location>
</feature>
<evidence type="ECO:0000259" key="15">
    <source>
        <dbReference type="Pfam" id="PF00117"/>
    </source>
</evidence>
<keyword evidence="4" id="KW-0436">Ligase</keyword>
<keyword evidence="5" id="KW-0479">Metal-binding</keyword>
<dbReference type="GO" id="GO:0042802">
    <property type="term" value="F:identical protein binding"/>
    <property type="evidence" value="ECO:0007669"/>
    <property type="project" value="TreeGrafter"/>
</dbReference>
<keyword evidence="7" id="KW-0067">ATP-binding</keyword>
<dbReference type="SUPFAM" id="SSF52540">
    <property type="entry name" value="P-loop containing nucleoside triphosphate hydrolases"/>
    <property type="match status" value="1"/>
</dbReference>
<evidence type="ECO:0000256" key="10">
    <source>
        <dbReference type="ARBA" id="ARBA00022975"/>
    </source>
</evidence>
<dbReference type="GO" id="GO:0044210">
    <property type="term" value="P:'de novo' CTP biosynthetic process"/>
    <property type="evidence" value="ECO:0007669"/>
    <property type="project" value="UniProtKB-UniPathway"/>
</dbReference>
<evidence type="ECO:0000256" key="5">
    <source>
        <dbReference type="ARBA" id="ARBA00022723"/>
    </source>
</evidence>
<dbReference type="GO" id="GO:0003883">
    <property type="term" value="F:CTP synthase activity"/>
    <property type="evidence" value="ECO:0007669"/>
    <property type="project" value="UniProtKB-EC"/>
</dbReference>
<evidence type="ECO:0000256" key="2">
    <source>
        <dbReference type="ARBA" id="ARBA00007533"/>
    </source>
</evidence>
<dbReference type="KEGG" id="mhyv:MHSN_01305"/>
<dbReference type="InterPro" id="IPR029062">
    <property type="entry name" value="Class_I_gatase-like"/>
</dbReference>
<evidence type="ECO:0000256" key="6">
    <source>
        <dbReference type="ARBA" id="ARBA00022741"/>
    </source>
</evidence>
<evidence type="ECO:0000256" key="8">
    <source>
        <dbReference type="ARBA" id="ARBA00022842"/>
    </source>
</evidence>
<comment type="catalytic activity">
    <reaction evidence="11">
        <text>UTP + L-glutamine + ATP + H2O = CTP + L-glutamate + ADP + phosphate + 2 H(+)</text>
        <dbReference type="Rhea" id="RHEA:26426"/>
        <dbReference type="ChEBI" id="CHEBI:15377"/>
        <dbReference type="ChEBI" id="CHEBI:15378"/>
        <dbReference type="ChEBI" id="CHEBI:29985"/>
        <dbReference type="ChEBI" id="CHEBI:30616"/>
        <dbReference type="ChEBI" id="CHEBI:37563"/>
        <dbReference type="ChEBI" id="CHEBI:43474"/>
        <dbReference type="ChEBI" id="CHEBI:46398"/>
        <dbReference type="ChEBI" id="CHEBI:58359"/>
        <dbReference type="ChEBI" id="CHEBI:456216"/>
        <dbReference type="EC" id="6.3.4.2"/>
    </reaction>
</comment>
<dbReference type="Pfam" id="PF00117">
    <property type="entry name" value="GATase"/>
    <property type="match status" value="1"/>
</dbReference>
<proteinExistence type="inferred from homology"/>
<evidence type="ECO:0000256" key="3">
    <source>
        <dbReference type="ARBA" id="ARBA00012291"/>
    </source>
</evidence>
<dbReference type="Gene3D" id="3.40.50.880">
    <property type="match status" value="1"/>
</dbReference>
<keyword evidence="6" id="KW-0547">Nucleotide-binding</keyword>
<dbReference type="InterPro" id="IPR027417">
    <property type="entry name" value="P-loop_NTPase"/>
</dbReference>
<sequence>MKTKYIFVTGGVVSGLGKGVCAASVGNLLKNCGYNIFSMKLDPYLNTIPGLLSPIEHGEVYITNDGTETDLDLGYYERFIGRNLTCDSSITSGKIYQKLYQKETSDSFDGKTLQVIPSFTNEIQEIILSIEQKYKPDFAIIEIGGTVGDLESNPFFYTIAQLSYLYPKNILVIHNSYLPFLEMTKDYKTKPTQHSISTLRSLGINPGMVFLRSHKAIKKTIAQKLSKILFIDSKNIINIPDFDNIYKIPLFLENKKILDVIAKYFNLKKMVPKLDKWKAFVEKLEQKKDITLNIAMCGKFASFIDSYKSVKEALEINAAYLNVKINLNWIDLMSLSQQQVEEKLYNVDGVLLLPSNKSDTWDLELFIVEYATINNIPILGIDRGMLAIAYSQIIKQNPNITSKEIYKDESDKGKEAIDVKVGNFNEKDFPLRIGERKINIISDSKAHKIYGENQILERHKHKYCILYENIKKYENHEFKISGLSENKNIVEIIESPSHKFCIGVQYLPQFQVKPLDCGKLFKEFLLVSKGDKR</sequence>
<dbReference type="InterPro" id="IPR004468">
    <property type="entry name" value="CTP_synthase"/>
</dbReference>
<evidence type="ECO:0000256" key="1">
    <source>
        <dbReference type="ARBA" id="ARBA00005171"/>
    </source>
</evidence>
<dbReference type="GO" id="GO:0019856">
    <property type="term" value="P:pyrimidine nucleobase biosynthetic process"/>
    <property type="evidence" value="ECO:0007669"/>
    <property type="project" value="TreeGrafter"/>
</dbReference>
<evidence type="ECO:0000256" key="11">
    <source>
        <dbReference type="ARBA" id="ARBA00047781"/>
    </source>
</evidence>
<dbReference type="PANTHER" id="PTHR11550">
    <property type="entry name" value="CTP SYNTHASE"/>
    <property type="match status" value="1"/>
</dbReference>
<dbReference type="SUPFAM" id="SSF52317">
    <property type="entry name" value="Class I glutamine amidotransferase-like"/>
    <property type="match status" value="1"/>
</dbReference>
<evidence type="ECO:0000256" key="13">
    <source>
        <dbReference type="ARBA" id="ARBA00079941"/>
    </source>
</evidence>